<dbReference type="PANTHER" id="PTHR46010">
    <property type="entry name" value="PROTEIN IWS1 HOMOLOG"/>
    <property type="match status" value="1"/>
</dbReference>
<protein>
    <recommendedName>
        <fullName evidence="8">TFIIS N-terminal domain-containing protein</fullName>
    </recommendedName>
</protein>
<gene>
    <name evidence="9" type="ORF">N7530_005801</name>
</gene>
<dbReference type="Proteomes" id="UP001147760">
    <property type="component" value="Unassembled WGS sequence"/>
</dbReference>
<keyword evidence="3 6" id="KW-0539">Nucleus</keyword>
<dbReference type="InterPro" id="IPR017923">
    <property type="entry name" value="TFIIS_N"/>
</dbReference>
<sequence>MSASPDRKAASPAASPEPEVPEQVATPVADDDNEGDNSTELTAEAKEVTENVDDELHGEDDEVDDDKISDDESILSEVDEAQFDNFDPENVDVEDRPQLAIDEDNLKLIGRHKRKRTEDGESRPRRKEGRREKKSRRADEGGDEEGSRRRDRKKREDKPDTDEEALDPETRRRRALDRAMDEAMKKPAKRRFRKQDGIDLESMADAEIEDMRKRMTHAAQMDAINRQEGKPAMHKLKLLPEVIMLLNRNQYTSALVDPEINLLEAVRFFLEPLDDGSMPAYNIQRDLLTAITKLPINKDALIASGIGKVVVFYTKSKRTERRIKEMAEKLLAEWTRPILQRSDDYSKRVYQEADYDPTKVVRRAPPTAEELEAEARAREMLPPRLLNRARVDRTNVSYTVVPRQTAVREAQFARPLGSSGEDRFRKMQARQAAARKASRR</sequence>
<evidence type="ECO:0000256" key="3">
    <source>
        <dbReference type="ARBA" id="ARBA00023242"/>
    </source>
</evidence>
<dbReference type="AlphaFoldDB" id="A0A9X0BS19"/>
<name>A0A9X0BS19_9EURO</name>
<evidence type="ECO:0000256" key="7">
    <source>
        <dbReference type="SAM" id="MobiDB-lite"/>
    </source>
</evidence>
<feature type="compositionally biased region" description="Acidic residues" evidence="7">
    <location>
        <begin position="50"/>
        <end position="92"/>
    </location>
</feature>
<dbReference type="SUPFAM" id="SSF47676">
    <property type="entry name" value="Conserved domain common to transcription factors TFIIS, elongin A, CRSP70"/>
    <property type="match status" value="1"/>
</dbReference>
<reference evidence="9" key="2">
    <citation type="journal article" date="2023" name="IMA Fungus">
        <title>Comparative genomic study of the Penicillium genus elucidates a diverse pangenome and 15 lateral gene transfer events.</title>
        <authorList>
            <person name="Petersen C."/>
            <person name="Sorensen T."/>
            <person name="Nielsen M.R."/>
            <person name="Sondergaard T.E."/>
            <person name="Sorensen J.L."/>
            <person name="Fitzpatrick D.A."/>
            <person name="Frisvad J.C."/>
            <person name="Nielsen K.L."/>
        </authorList>
    </citation>
    <scope>NUCLEOTIDE SEQUENCE</scope>
    <source>
        <strain evidence="9">IBT 17660</strain>
    </source>
</reference>
<evidence type="ECO:0000256" key="5">
    <source>
        <dbReference type="ARBA" id="ARBA00037992"/>
    </source>
</evidence>
<comment type="subcellular location">
    <subcellularLocation>
        <location evidence="6">Nucleus</location>
    </subcellularLocation>
</comment>
<organism evidence="9 10">
    <name type="scientific">Penicillium desertorum</name>
    <dbReference type="NCBI Taxonomy" id="1303715"/>
    <lineage>
        <taxon>Eukaryota</taxon>
        <taxon>Fungi</taxon>
        <taxon>Dikarya</taxon>
        <taxon>Ascomycota</taxon>
        <taxon>Pezizomycotina</taxon>
        <taxon>Eurotiomycetes</taxon>
        <taxon>Eurotiomycetidae</taxon>
        <taxon>Eurotiales</taxon>
        <taxon>Aspergillaceae</taxon>
        <taxon>Penicillium</taxon>
    </lineage>
</organism>
<feature type="compositionally biased region" description="Basic residues" evidence="7">
    <location>
        <begin position="124"/>
        <end position="136"/>
    </location>
</feature>
<evidence type="ECO:0000256" key="1">
    <source>
        <dbReference type="ARBA" id="ARBA00023015"/>
    </source>
</evidence>
<dbReference type="PROSITE" id="PS51319">
    <property type="entry name" value="TFIIS_N"/>
    <property type="match status" value="1"/>
</dbReference>
<dbReference type="InterPro" id="IPR035441">
    <property type="entry name" value="TFIIS/LEDGF_dom_sf"/>
</dbReference>
<comment type="function">
    <text evidence="4">Transcription factor involved in RNA polymerase II transcription regulation. May function in both SPT15/TBP post-recruitment and recruitment steps of transcription.</text>
</comment>
<comment type="similarity">
    <text evidence="5">Belongs to the IWS1 family.</text>
</comment>
<keyword evidence="10" id="KW-1185">Reference proteome</keyword>
<evidence type="ECO:0000313" key="9">
    <source>
        <dbReference type="EMBL" id="KAJ5480292.1"/>
    </source>
</evidence>
<evidence type="ECO:0000259" key="8">
    <source>
        <dbReference type="PROSITE" id="PS51319"/>
    </source>
</evidence>
<dbReference type="Pfam" id="PF08711">
    <property type="entry name" value="Med26"/>
    <property type="match status" value="1"/>
</dbReference>
<dbReference type="InterPro" id="IPR051037">
    <property type="entry name" value="RNAPII_TF_IWS1"/>
</dbReference>
<dbReference type="OrthoDB" id="21124at2759"/>
<keyword evidence="1" id="KW-0805">Transcription regulation</keyword>
<feature type="region of interest" description="Disordered" evidence="7">
    <location>
        <begin position="1"/>
        <end position="173"/>
    </location>
</feature>
<accession>A0A9X0BS19</accession>
<comment type="caution">
    <text evidence="9">The sequence shown here is derived from an EMBL/GenBank/DDBJ whole genome shotgun (WGS) entry which is preliminary data.</text>
</comment>
<feature type="compositionally biased region" description="Low complexity" evidence="7">
    <location>
        <begin position="10"/>
        <end position="25"/>
    </location>
</feature>
<feature type="domain" description="TFIIS N-terminal" evidence="8">
    <location>
        <begin position="264"/>
        <end position="341"/>
    </location>
</feature>
<dbReference type="Gene3D" id="1.20.930.10">
    <property type="entry name" value="Conserved domain common to transcription factors TFIIS, elongin A, CRSP70"/>
    <property type="match status" value="1"/>
</dbReference>
<dbReference type="PANTHER" id="PTHR46010:SF1">
    <property type="entry name" value="PROTEIN IWS1 HOMOLOG"/>
    <property type="match status" value="1"/>
</dbReference>
<feature type="compositionally biased region" description="Low complexity" evidence="7">
    <location>
        <begin position="429"/>
        <end position="440"/>
    </location>
</feature>
<evidence type="ECO:0000256" key="6">
    <source>
        <dbReference type="PROSITE-ProRule" id="PRU00649"/>
    </source>
</evidence>
<dbReference type="GO" id="GO:0005634">
    <property type="term" value="C:nucleus"/>
    <property type="evidence" value="ECO:0007669"/>
    <property type="project" value="UniProtKB-SubCell"/>
</dbReference>
<evidence type="ECO:0000256" key="2">
    <source>
        <dbReference type="ARBA" id="ARBA00023163"/>
    </source>
</evidence>
<proteinExistence type="inferred from homology"/>
<evidence type="ECO:0000313" key="10">
    <source>
        <dbReference type="Proteomes" id="UP001147760"/>
    </source>
</evidence>
<evidence type="ECO:0000256" key="4">
    <source>
        <dbReference type="ARBA" id="ARBA00037349"/>
    </source>
</evidence>
<feature type="region of interest" description="Disordered" evidence="7">
    <location>
        <begin position="416"/>
        <end position="440"/>
    </location>
</feature>
<keyword evidence="2" id="KW-0804">Transcription</keyword>
<feature type="compositionally biased region" description="Basic and acidic residues" evidence="7">
    <location>
        <begin position="137"/>
        <end position="158"/>
    </location>
</feature>
<dbReference type="GO" id="GO:0016973">
    <property type="term" value="P:poly(A)+ mRNA export from nucleus"/>
    <property type="evidence" value="ECO:0007669"/>
    <property type="project" value="TreeGrafter"/>
</dbReference>
<dbReference type="EMBL" id="JAPWDO010000003">
    <property type="protein sequence ID" value="KAJ5480292.1"/>
    <property type="molecule type" value="Genomic_DNA"/>
</dbReference>
<reference evidence="9" key="1">
    <citation type="submission" date="2022-12" db="EMBL/GenBank/DDBJ databases">
        <authorList>
            <person name="Petersen C."/>
        </authorList>
    </citation>
    <scope>NUCLEOTIDE SEQUENCE</scope>
    <source>
        <strain evidence="9">IBT 17660</strain>
    </source>
</reference>
<dbReference type="FunFam" id="1.20.930.10:FF:000003">
    <property type="entry name" value="Putative Transcription factor IWS1"/>
    <property type="match status" value="1"/>
</dbReference>